<sequence length="369" mass="41067">MSNSINRQLIIIAPTCPPGVCGVSDYAYKTAIALNKSYKSVKIGIQYFPAATQDKPLSITTVYWKKLLQQSITKGSATDLILNFTPTSYSKFGLPSDLLNTLKQFKTASSGNRIYVFFHETWDDSRGLRIHHRLRNSLIKQTVKSLSKLASGITVVTNEQKTKIEILTNNKKIRLSLVGANILPANKEHGLNSVRKRGEWVTFGLAHTRLWTIQQHLPLIKDLYNKGVIKKIYAIGPLDNQFAAEELRLTKSTLGPDVLVQTGILAPGEVSDRMLTAEAALVGQTADSLRKSGTFAALSAHAVPVICEAPFSLDEPPGCAIFRPNELLNNQNIVSTIEGEKRRLLLHQWFWLTRSWEAIAIDMQSWINS</sequence>
<name>A0A1H1X8S9_MUCMA</name>
<accession>A0A1H1X8S9</accession>
<organism evidence="1 2">
    <name type="scientific">Mucilaginibacter mallensis</name>
    <dbReference type="NCBI Taxonomy" id="652787"/>
    <lineage>
        <taxon>Bacteria</taxon>
        <taxon>Pseudomonadati</taxon>
        <taxon>Bacteroidota</taxon>
        <taxon>Sphingobacteriia</taxon>
        <taxon>Sphingobacteriales</taxon>
        <taxon>Sphingobacteriaceae</taxon>
        <taxon>Mucilaginibacter</taxon>
    </lineage>
</organism>
<evidence type="ECO:0000313" key="2">
    <source>
        <dbReference type="Proteomes" id="UP000199679"/>
    </source>
</evidence>
<dbReference type="OrthoDB" id="786356at2"/>
<dbReference type="RefSeq" id="WP_091372758.1">
    <property type="nucleotide sequence ID" value="NZ_LT629740.1"/>
</dbReference>
<keyword evidence="2" id="KW-1185">Reference proteome</keyword>
<dbReference type="Proteomes" id="UP000199679">
    <property type="component" value="Chromosome I"/>
</dbReference>
<protein>
    <submittedName>
        <fullName evidence="1">Uncharacterized protein</fullName>
    </submittedName>
</protein>
<proteinExistence type="predicted"/>
<dbReference type="AlphaFoldDB" id="A0A1H1X8S9"/>
<evidence type="ECO:0000313" key="1">
    <source>
        <dbReference type="EMBL" id="SDT05708.1"/>
    </source>
</evidence>
<reference evidence="1 2" key="1">
    <citation type="submission" date="2016-10" db="EMBL/GenBank/DDBJ databases">
        <authorList>
            <person name="de Groot N.N."/>
        </authorList>
    </citation>
    <scope>NUCLEOTIDE SEQUENCE [LARGE SCALE GENOMIC DNA]</scope>
    <source>
        <strain evidence="1 2">MP1X4</strain>
    </source>
</reference>
<dbReference type="STRING" id="652787.SAMN05216490_2390"/>
<gene>
    <name evidence="1" type="ORF">SAMN05216490_2390</name>
</gene>
<dbReference type="EMBL" id="LT629740">
    <property type="protein sequence ID" value="SDT05708.1"/>
    <property type="molecule type" value="Genomic_DNA"/>
</dbReference>